<reference evidence="3" key="1">
    <citation type="submission" date="2023-07" db="EMBL/GenBank/DDBJ databases">
        <authorList>
            <consortium name="AG Swart"/>
            <person name="Singh M."/>
            <person name="Singh A."/>
            <person name="Seah K."/>
            <person name="Emmerich C."/>
        </authorList>
    </citation>
    <scope>NUCLEOTIDE SEQUENCE</scope>
    <source>
        <strain evidence="3">DP1</strain>
    </source>
</reference>
<dbReference type="PANTHER" id="PTHR45615:SF80">
    <property type="entry name" value="GRIP DOMAIN-CONTAINING PROTEIN"/>
    <property type="match status" value="1"/>
</dbReference>
<evidence type="ECO:0000259" key="2">
    <source>
        <dbReference type="SMART" id="SM01052"/>
    </source>
</evidence>
<feature type="region of interest" description="Disordered" evidence="1">
    <location>
        <begin position="1188"/>
        <end position="1210"/>
    </location>
</feature>
<feature type="region of interest" description="Disordered" evidence="1">
    <location>
        <begin position="623"/>
        <end position="643"/>
    </location>
</feature>
<dbReference type="Proteomes" id="UP001295684">
    <property type="component" value="Unassembled WGS sequence"/>
</dbReference>
<dbReference type="InterPro" id="IPR000938">
    <property type="entry name" value="CAP-Gly_domain"/>
</dbReference>
<dbReference type="Gene3D" id="2.30.30.190">
    <property type="entry name" value="CAP Gly-rich-like domain"/>
    <property type="match status" value="1"/>
</dbReference>
<protein>
    <recommendedName>
        <fullName evidence="2">CAP-Gly domain-containing protein</fullName>
    </recommendedName>
</protein>
<sequence>MIKEGDRVQVNAFSHKGKKGTVMFKGEVEGKKGEMLGLDMDETETPDGEEPELIYFRSAQVKLLPADDKPRGSTLKKPEGGLKKPAGGGLKKPAGLKKPTEASKEEDTSQEERKSVRGSTKLGGLKGPTRASAIKKPTAGEEAKANKISKIKAGSRIGGAKPGMKKPGEGLKKPEGAKTLAQKKEDMKNKVKARRAGAAGLKGKEEAKKPAVKKFARPAAGNKLAKPTKASETSKEGADAEEAKKEATKLAGSSSKAKIGGLKKTGVGAKSGIGGAKTGIGGAKTGIGGAKSGIGGTKSGIGAGKGKLAGLKKPAGASKAGGLAKPGGSSKVGGLAKPGATSKMGGLKKPAPKPKEDTKKTEPVKKVLKKPAKEEPDTEKANKKIEEQETNEEIDDQEATENTEDHRTQEEDQEGDHEDGQEGDKEDDHEEELEEDSQPKKKVFRRPGEEEGMTGSNLKMLQQAKVDLAKKEVEIKKMTSELQEVYEKLKNSDELHSTEMEVQKLEFEAIIEQKEIDLEEKNDKIKTLTKRAERAESNQKSVDDISMSKEQLEEIKAKEEKAKTDVEDKEKIIQELQAEIEKYSEDNANKEEEIESLKLDIETLVVEKEIAVEEKQIIEQEMKQQEEDRRKAMEESMTEDELKYQNENLRAAFRKLNNDVEVERAAWEKEKAELEEKVEDVDVLLDAVEERDQEIEEMRETVEEATEFQQIVEELTEELVEKEEYIDELQQRIQEYEEVQAVQEEINEGQIAYENELRDEIEQKDIKIQEMENDIQILEEALLEQDDTEAKHKERINELNTEVNILNEQLNDAYDDQTKNKIKEMMNNQKILSNKLRESARKEIGGSLAEINVGISNTLADLYSSFIPEKLLREGYISNFNKIRLVIYVKNKAYLTYTELCKRKFIEGSDFSYGEGVSQSYEYFKYMCTLGDNCVKCSSLCQNILHALTFMDAESYKTIADSSFWQNFVFANSFLDNMINMIRDDTLTTKVSQDGFQETLEEFENFFNENIKNVVNEVLKQNPADNEEMDICEVPKNVVKEKIQKIGLAILALGFYMRQKSFYEGKEQDMALQERCTQVYSKIIDSILAIDEIEQDDHGTGYFKGNFHLIQRLQDKYEFVQKFWEEDSMAFDELSKQSETTEQTKEGEGEGDEIVTESEDKTPSAGKISYDWYAWLDSVDREHSTIMSEDSMQELKDRTKEENSSPFLKKMSKGPWMELANRINESLSQTDAMKDENEKMIQKIKDQNIAYVKLKKTSDNLEIIKDTLERKIAELELDTQKLTSLNAEKKRLEEKLSFIQGQLTSQEKVTKTLKEKIDKLEEEKNQLKKKAEEAANSVNTRRGDKRRNPIGKIIGRSNSSNNPNKIMDESSMNVMYELQEENAALKRSKLFNRMTKLSKDSISFNKFLNSEEVNEDIEPSLFNPVTRSLRLQDEEEAEIHGSINEINGIKSTLRARMCKAKVFKIGDNNEDAISDPKVYLEESIKHKKSTLKSLKKVNAHMKKINEVIFSGHPEGDLGTSFQKYTNADTSTKIEKSADWKVIGRVKIKPPADYSSEKAERVEKVFLNQQSAHKVLRALPILPSSDLLVTLP</sequence>
<proteinExistence type="predicted"/>
<comment type="caution">
    <text evidence="3">The sequence shown here is derived from an EMBL/GenBank/DDBJ whole genome shotgun (WGS) entry which is preliminary data.</text>
</comment>
<feature type="compositionally biased region" description="Basic and acidic residues" evidence="1">
    <location>
        <begin position="98"/>
        <end position="115"/>
    </location>
</feature>
<feature type="compositionally biased region" description="Acidic residues" evidence="1">
    <location>
        <begin position="39"/>
        <end position="52"/>
    </location>
</feature>
<feature type="compositionally biased region" description="Acidic residues" evidence="1">
    <location>
        <begin position="424"/>
        <end position="436"/>
    </location>
</feature>
<dbReference type="SUPFAM" id="SSF74924">
    <property type="entry name" value="Cap-Gly domain"/>
    <property type="match status" value="1"/>
</dbReference>
<feature type="compositionally biased region" description="Basic and acidic residues" evidence="1">
    <location>
        <begin position="166"/>
        <end position="189"/>
    </location>
</feature>
<evidence type="ECO:0000313" key="4">
    <source>
        <dbReference type="Proteomes" id="UP001295684"/>
    </source>
</evidence>
<feature type="region of interest" description="Disordered" evidence="1">
    <location>
        <begin position="1325"/>
        <end position="1365"/>
    </location>
</feature>
<feature type="compositionally biased region" description="Acidic residues" evidence="1">
    <location>
        <begin position="388"/>
        <end position="402"/>
    </location>
</feature>
<dbReference type="EMBL" id="CAMPGE010000723">
    <property type="protein sequence ID" value="CAI2359479.1"/>
    <property type="molecule type" value="Genomic_DNA"/>
</dbReference>
<feature type="compositionally biased region" description="Gly residues" evidence="1">
    <location>
        <begin position="269"/>
        <end position="307"/>
    </location>
</feature>
<feature type="compositionally biased region" description="Basic and acidic residues" evidence="1">
    <location>
        <begin position="232"/>
        <end position="248"/>
    </location>
</feature>
<feature type="compositionally biased region" description="Basic and acidic residues" evidence="1">
    <location>
        <begin position="65"/>
        <end position="82"/>
    </location>
</feature>
<evidence type="ECO:0000313" key="3">
    <source>
        <dbReference type="EMBL" id="CAI2359479.1"/>
    </source>
</evidence>
<feature type="compositionally biased region" description="Basic and acidic residues" evidence="1">
    <location>
        <begin position="353"/>
        <end position="387"/>
    </location>
</feature>
<organism evidence="3 4">
    <name type="scientific">Euplotes crassus</name>
    <dbReference type="NCBI Taxonomy" id="5936"/>
    <lineage>
        <taxon>Eukaryota</taxon>
        <taxon>Sar</taxon>
        <taxon>Alveolata</taxon>
        <taxon>Ciliophora</taxon>
        <taxon>Intramacronucleata</taxon>
        <taxon>Spirotrichea</taxon>
        <taxon>Hypotrichia</taxon>
        <taxon>Euplotida</taxon>
        <taxon>Euplotidae</taxon>
        <taxon>Moneuplotes</taxon>
    </lineage>
</organism>
<feature type="region of interest" description="Disordered" evidence="1">
    <location>
        <begin position="31"/>
        <end position="459"/>
    </location>
</feature>
<feature type="compositionally biased region" description="Basic and acidic residues" evidence="1">
    <location>
        <begin position="1193"/>
        <end position="1203"/>
    </location>
</feature>
<evidence type="ECO:0000256" key="1">
    <source>
        <dbReference type="SAM" id="MobiDB-lite"/>
    </source>
</evidence>
<gene>
    <name evidence="3" type="ORF">ECRASSUSDP1_LOCUS770</name>
</gene>
<feature type="region of interest" description="Disordered" evidence="1">
    <location>
        <begin position="1133"/>
        <end position="1163"/>
    </location>
</feature>
<dbReference type="InterPro" id="IPR036859">
    <property type="entry name" value="CAP-Gly_dom_sf"/>
</dbReference>
<keyword evidence="4" id="KW-1185">Reference proteome</keyword>
<name>A0AAD1U5P3_EUPCR</name>
<dbReference type="SMART" id="SM01052">
    <property type="entry name" value="CAP_GLY"/>
    <property type="match status" value="1"/>
</dbReference>
<feature type="domain" description="CAP-Gly" evidence="2">
    <location>
        <begin position="4"/>
        <end position="62"/>
    </location>
</feature>
<feature type="compositionally biased region" description="Low complexity" evidence="1">
    <location>
        <begin position="308"/>
        <end position="329"/>
    </location>
</feature>
<accession>A0AAD1U5P3</accession>
<dbReference type="PANTHER" id="PTHR45615">
    <property type="entry name" value="MYOSIN HEAVY CHAIN, NON-MUSCLE"/>
    <property type="match status" value="1"/>
</dbReference>